<dbReference type="GO" id="GO:0019901">
    <property type="term" value="F:protein kinase binding"/>
    <property type="evidence" value="ECO:0007669"/>
    <property type="project" value="InterPro"/>
</dbReference>
<dbReference type="GeneID" id="110736927"/>
<keyword evidence="6" id="KW-1185">Reference proteome</keyword>
<evidence type="ECO:0000256" key="1">
    <source>
        <dbReference type="ARBA" id="ARBA00007215"/>
    </source>
</evidence>
<reference evidence="5" key="1">
    <citation type="journal article" date="2017" name="Nature">
        <title>The genome of Chenopodium quinoa.</title>
        <authorList>
            <person name="Jarvis D.E."/>
            <person name="Ho Y.S."/>
            <person name="Lightfoot D.J."/>
            <person name="Schmoeckel S.M."/>
            <person name="Li B."/>
            <person name="Borm T.J.A."/>
            <person name="Ohyanagi H."/>
            <person name="Mineta K."/>
            <person name="Michell C.T."/>
            <person name="Saber N."/>
            <person name="Kharbatia N.M."/>
            <person name="Rupper R.R."/>
            <person name="Sharp A.R."/>
            <person name="Dally N."/>
            <person name="Boughton B.A."/>
            <person name="Woo Y.H."/>
            <person name="Gao G."/>
            <person name="Schijlen E.G.W.M."/>
            <person name="Guo X."/>
            <person name="Momin A.A."/>
            <person name="Negrao S."/>
            <person name="Al-Babili S."/>
            <person name="Gehring C."/>
            <person name="Roessner U."/>
            <person name="Jung C."/>
            <person name="Murphy K."/>
            <person name="Arold S.T."/>
            <person name="Gojobori T."/>
            <person name="van der Linden C.G."/>
            <person name="van Loo E.N."/>
            <person name="Jellen E.N."/>
            <person name="Maughan P.J."/>
            <person name="Tester M."/>
        </authorList>
    </citation>
    <scope>NUCLEOTIDE SEQUENCE [LARGE SCALE GENOMIC DNA]</scope>
    <source>
        <strain evidence="5">cv. PI 614886</strain>
    </source>
</reference>
<comment type="similarity">
    <text evidence="1">Belongs to the cyclin family. Cyclin U/P subfamily.</text>
</comment>
<dbReference type="Proteomes" id="UP000596660">
    <property type="component" value="Unplaced"/>
</dbReference>
<organism evidence="5 6">
    <name type="scientific">Chenopodium quinoa</name>
    <name type="common">Quinoa</name>
    <dbReference type="NCBI Taxonomy" id="63459"/>
    <lineage>
        <taxon>Eukaryota</taxon>
        <taxon>Viridiplantae</taxon>
        <taxon>Streptophyta</taxon>
        <taxon>Embryophyta</taxon>
        <taxon>Tracheophyta</taxon>
        <taxon>Spermatophyta</taxon>
        <taxon>Magnoliopsida</taxon>
        <taxon>eudicotyledons</taxon>
        <taxon>Gunneridae</taxon>
        <taxon>Pentapetalae</taxon>
        <taxon>Caryophyllales</taxon>
        <taxon>Chenopodiaceae</taxon>
        <taxon>Chenopodioideae</taxon>
        <taxon>Atripliceae</taxon>
        <taxon>Chenopodium</taxon>
    </lineage>
</organism>
<dbReference type="KEGG" id="cqi:110736927"/>
<dbReference type="Pfam" id="PF08613">
    <property type="entry name" value="Cyclin"/>
    <property type="match status" value="1"/>
</dbReference>
<reference evidence="5" key="2">
    <citation type="submission" date="2021-03" db="UniProtKB">
        <authorList>
            <consortium name="EnsemblPlants"/>
        </authorList>
    </citation>
    <scope>IDENTIFICATION</scope>
</reference>
<dbReference type="Gene3D" id="1.10.472.10">
    <property type="entry name" value="Cyclin-like"/>
    <property type="match status" value="1"/>
</dbReference>
<dbReference type="GO" id="GO:0051301">
    <property type="term" value="P:cell division"/>
    <property type="evidence" value="ECO:0007669"/>
    <property type="project" value="UniProtKB-KW"/>
</dbReference>
<dbReference type="Gramene" id="AUR62000834-RA">
    <property type="protein sequence ID" value="AUR62000834-RA:cds"/>
    <property type="gene ID" value="AUR62000834"/>
</dbReference>
<evidence type="ECO:0000313" key="5">
    <source>
        <dbReference type="EnsemblPlants" id="AUR62000834-RA:cds"/>
    </source>
</evidence>
<keyword evidence="2" id="KW-0132">Cell division</keyword>
<dbReference type="InterPro" id="IPR013922">
    <property type="entry name" value="Cyclin_PHO80-like"/>
</dbReference>
<feature type="domain" description="Cyclin-like" evidence="4">
    <location>
        <begin position="79"/>
        <end position="163"/>
    </location>
</feature>
<name>A0A803KP78_CHEQI</name>
<dbReference type="PANTHER" id="PTHR15615">
    <property type="match status" value="1"/>
</dbReference>
<dbReference type="AlphaFoldDB" id="A0A803KP78"/>
<keyword evidence="3" id="KW-0131">Cell cycle</keyword>
<evidence type="ECO:0000259" key="4">
    <source>
        <dbReference type="SMART" id="SM00385"/>
    </source>
</evidence>
<dbReference type="PANTHER" id="PTHR15615:SF108">
    <property type="entry name" value="PROTEIN CNPPD1"/>
    <property type="match status" value="1"/>
</dbReference>
<sequence length="231" mass="25825">MGTLNTKSRNSELYKTLGLLDKPQLLEDASEKAPEIVSLVASVLEKNIHKNDKLLKKSKTKDGVTIFHGSKAPTLNIRQYMERVFKYSKCSPSCFVVAYIYMDKFIQSTNCYLTSLNAHRLLIASVLVAAKFVEDVTYNNAHFAKVGGVSISEMNKLELKLLCSLDYKLHVTVETFDQYCLQLEKAAGSGSERRTCHNERAMQTCGLKGSWLKKDKSKCTPKFAGYSCGAI</sequence>
<proteinExistence type="inferred from homology"/>
<evidence type="ECO:0000256" key="2">
    <source>
        <dbReference type="ARBA" id="ARBA00022618"/>
    </source>
</evidence>
<dbReference type="OMA" id="MFHASEV"/>
<dbReference type="SUPFAM" id="SSF47954">
    <property type="entry name" value="Cyclin-like"/>
    <property type="match status" value="1"/>
</dbReference>
<accession>A0A803KP78</accession>
<dbReference type="SMART" id="SM00385">
    <property type="entry name" value="CYCLIN"/>
    <property type="match status" value="1"/>
</dbReference>
<dbReference type="RefSeq" id="XP_021772957.1">
    <property type="nucleotide sequence ID" value="XM_021917265.1"/>
</dbReference>
<dbReference type="InterPro" id="IPR036915">
    <property type="entry name" value="Cyclin-like_sf"/>
</dbReference>
<dbReference type="OrthoDB" id="337735at2759"/>
<dbReference type="EnsemblPlants" id="AUR62000834-RA">
    <property type="protein sequence ID" value="AUR62000834-RA:cds"/>
    <property type="gene ID" value="AUR62000834"/>
</dbReference>
<dbReference type="InterPro" id="IPR013763">
    <property type="entry name" value="Cyclin-like_dom"/>
</dbReference>
<evidence type="ECO:0000256" key="3">
    <source>
        <dbReference type="ARBA" id="ARBA00023306"/>
    </source>
</evidence>
<gene>
    <name evidence="5" type="primary">LOC110736927</name>
</gene>
<dbReference type="SMR" id="A0A803KP78"/>
<protein>
    <recommendedName>
        <fullName evidence="4">Cyclin-like domain-containing protein</fullName>
    </recommendedName>
</protein>
<evidence type="ECO:0000313" key="6">
    <source>
        <dbReference type="Proteomes" id="UP000596660"/>
    </source>
</evidence>